<evidence type="ECO:0000256" key="13">
    <source>
        <dbReference type="ARBA" id="ARBA00042864"/>
    </source>
</evidence>
<dbReference type="InterPro" id="IPR016185">
    <property type="entry name" value="PreATP-grasp_dom_sf"/>
</dbReference>
<dbReference type="GO" id="GO:0046872">
    <property type="term" value="F:metal ion binding"/>
    <property type="evidence" value="ECO:0007669"/>
    <property type="project" value="UniProtKB-KW"/>
</dbReference>
<dbReference type="PROSITE" id="PS50975">
    <property type="entry name" value="ATP_GRASP"/>
    <property type="match status" value="1"/>
</dbReference>
<comment type="cofactor">
    <cofactor evidence="1">
        <name>Mn(2+)</name>
        <dbReference type="ChEBI" id="CHEBI:29035"/>
    </cofactor>
</comment>
<dbReference type="Gene3D" id="3.30.1490.20">
    <property type="entry name" value="ATP-grasp fold, A domain"/>
    <property type="match status" value="1"/>
</dbReference>
<evidence type="ECO:0000256" key="15">
    <source>
        <dbReference type="PROSITE-ProRule" id="PRU00409"/>
    </source>
</evidence>
<dbReference type="UniPathway" id="UPA00074">
    <property type="reaction ID" value="UER00125"/>
</dbReference>
<evidence type="ECO:0000256" key="14">
    <source>
        <dbReference type="HAMAP-Rule" id="MF_00138"/>
    </source>
</evidence>
<dbReference type="NCBIfam" id="TIGR00877">
    <property type="entry name" value="purD"/>
    <property type="match status" value="1"/>
</dbReference>
<dbReference type="SUPFAM" id="SSF51246">
    <property type="entry name" value="Rudiment single hybrid motif"/>
    <property type="match status" value="1"/>
</dbReference>
<dbReference type="GO" id="GO:0004637">
    <property type="term" value="F:phosphoribosylamine-glycine ligase activity"/>
    <property type="evidence" value="ECO:0007669"/>
    <property type="project" value="UniProtKB-UniRule"/>
</dbReference>
<dbReference type="SUPFAM" id="SSF56059">
    <property type="entry name" value="Glutathione synthetase ATP-binding domain-like"/>
    <property type="match status" value="1"/>
</dbReference>
<evidence type="ECO:0000256" key="9">
    <source>
        <dbReference type="ARBA" id="ARBA00022840"/>
    </source>
</evidence>
<evidence type="ECO:0000256" key="2">
    <source>
        <dbReference type="ARBA" id="ARBA00001946"/>
    </source>
</evidence>
<dbReference type="InterPro" id="IPR020559">
    <property type="entry name" value="PRibGlycinamide_synth_CS"/>
</dbReference>
<dbReference type="PATRIC" id="fig|595434.4.peg.4090"/>
<dbReference type="InterPro" id="IPR011761">
    <property type="entry name" value="ATP-grasp"/>
</dbReference>
<dbReference type="GO" id="GO:0005524">
    <property type="term" value="F:ATP binding"/>
    <property type="evidence" value="ECO:0007669"/>
    <property type="project" value="UniProtKB-UniRule"/>
</dbReference>
<keyword evidence="6" id="KW-0479">Metal-binding</keyword>
<dbReference type="Proteomes" id="UP000036367">
    <property type="component" value="Unassembled WGS sequence"/>
</dbReference>
<dbReference type="EC" id="6.3.4.13" evidence="4 14"/>
<dbReference type="Gene3D" id="3.90.600.10">
    <property type="entry name" value="Phosphoribosylglycinamide synthetase, C-terminal domain"/>
    <property type="match status" value="1"/>
</dbReference>
<dbReference type="InterPro" id="IPR013815">
    <property type="entry name" value="ATP_grasp_subdomain_1"/>
</dbReference>
<dbReference type="Pfam" id="PF02843">
    <property type="entry name" value="GARS_C"/>
    <property type="match status" value="1"/>
</dbReference>
<dbReference type="GO" id="GO:0006189">
    <property type="term" value="P:'de novo' IMP biosynthetic process"/>
    <property type="evidence" value="ECO:0007669"/>
    <property type="project" value="UniProtKB-UniRule"/>
</dbReference>
<dbReference type="FunFam" id="3.40.50.20:FF:000006">
    <property type="entry name" value="Phosphoribosylamine--glycine ligase, chloroplastic"/>
    <property type="match status" value="1"/>
</dbReference>
<dbReference type="InterPro" id="IPR037123">
    <property type="entry name" value="PRibGlycinamide_synth_C_sf"/>
</dbReference>
<sequence length="437" mass="46548">MSKYNVLIVGSGGREHALAWKVKQSRHVQTVFVAPGNAGTGMDATNVDLDPADHDAVIQFAKENHVGLVIVGPEAPLVAGLVDALTDAGLRAFGPSKAAAELEGSKVFCKNLLRSADIPTADYRTFRNADDASRYIKDRFSEPTDPVNVVVKADGLAAGKGVVVCDTRSEALEAIDRIAARKEFGAAGKELIIEERLTGPEVSVLAITDGETIVTLPPAQDHKPANDGDTGPNTGGMGAYCPAPVLDEETLAKVESSILVPIVHAMKRSRRPFKGVLYAGLMLTPAGPKVLEFNVRFGDPECQPLLMRLKTDLVDVMQAVVDGKLEETGPLEFDPRPAICVVMASEGYPADYEKGHAITGIEAADQMKDVKVFHAGTQRVDGEVVNTGGRVLGVTAMGDSISAAKLQAYKAVREIRWQGAWCRKDISDKALVTAEKA</sequence>
<organism evidence="17 18">
    <name type="scientific">Rhodopirellula islandica</name>
    <dbReference type="NCBI Taxonomy" id="595434"/>
    <lineage>
        <taxon>Bacteria</taxon>
        <taxon>Pseudomonadati</taxon>
        <taxon>Planctomycetota</taxon>
        <taxon>Planctomycetia</taxon>
        <taxon>Pirellulales</taxon>
        <taxon>Pirellulaceae</taxon>
        <taxon>Rhodopirellula</taxon>
    </lineage>
</organism>
<comment type="catalytic activity">
    <reaction evidence="14">
        <text>5-phospho-beta-D-ribosylamine + glycine + ATP = N(1)-(5-phospho-beta-D-ribosyl)glycinamide + ADP + phosphate + H(+)</text>
        <dbReference type="Rhea" id="RHEA:17453"/>
        <dbReference type="ChEBI" id="CHEBI:15378"/>
        <dbReference type="ChEBI" id="CHEBI:30616"/>
        <dbReference type="ChEBI" id="CHEBI:43474"/>
        <dbReference type="ChEBI" id="CHEBI:57305"/>
        <dbReference type="ChEBI" id="CHEBI:58681"/>
        <dbReference type="ChEBI" id="CHEBI:143788"/>
        <dbReference type="ChEBI" id="CHEBI:456216"/>
        <dbReference type="EC" id="6.3.4.13"/>
    </reaction>
</comment>
<comment type="caution">
    <text evidence="17">The sequence shown here is derived from an EMBL/GenBank/DDBJ whole genome shotgun (WGS) entry which is preliminary data.</text>
</comment>
<dbReference type="Pfam" id="PF01071">
    <property type="entry name" value="GARS_A"/>
    <property type="match status" value="1"/>
</dbReference>
<dbReference type="OrthoDB" id="9807240at2"/>
<evidence type="ECO:0000256" key="8">
    <source>
        <dbReference type="ARBA" id="ARBA00022755"/>
    </source>
</evidence>
<dbReference type="SUPFAM" id="SSF52440">
    <property type="entry name" value="PreATP-grasp domain"/>
    <property type="match status" value="1"/>
</dbReference>
<dbReference type="PANTHER" id="PTHR43472:SF1">
    <property type="entry name" value="PHOSPHORIBOSYLAMINE--GLYCINE LIGASE, CHLOROPLASTIC"/>
    <property type="match status" value="1"/>
</dbReference>
<evidence type="ECO:0000256" key="11">
    <source>
        <dbReference type="ARBA" id="ARBA00038345"/>
    </source>
</evidence>
<dbReference type="AlphaFoldDB" id="A0A0J1BBA1"/>
<comment type="cofactor">
    <cofactor evidence="2">
        <name>Mg(2+)</name>
        <dbReference type="ChEBI" id="CHEBI:18420"/>
    </cofactor>
</comment>
<evidence type="ECO:0000313" key="17">
    <source>
        <dbReference type="EMBL" id="KLU03905.1"/>
    </source>
</evidence>
<dbReference type="SMART" id="SM01210">
    <property type="entry name" value="GARS_C"/>
    <property type="match status" value="1"/>
</dbReference>
<evidence type="ECO:0000256" key="1">
    <source>
        <dbReference type="ARBA" id="ARBA00001936"/>
    </source>
</evidence>
<dbReference type="InterPro" id="IPR020561">
    <property type="entry name" value="PRibGlycinamid_synth_ATP-grasp"/>
</dbReference>
<name>A0A0J1BBA1_RHOIS</name>
<evidence type="ECO:0000256" key="4">
    <source>
        <dbReference type="ARBA" id="ARBA00013255"/>
    </source>
</evidence>
<keyword evidence="8 14" id="KW-0658">Purine biosynthesis</keyword>
<dbReference type="InterPro" id="IPR020562">
    <property type="entry name" value="PRibGlycinamide_synth_N"/>
</dbReference>
<keyword evidence="10" id="KW-0464">Manganese</keyword>
<reference evidence="17" key="1">
    <citation type="submission" date="2015-05" db="EMBL/GenBank/DDBJ databases">
        <title>Permanent draft genome of Rhodopirellula islandicus K833.</title>
        <authorList>
            <person name="Kizina J."/>
            <person name="Richter M."/>
            <person name="Glockner F.O."/>
            <person name="Harder J."/>
        </authorList>
    </citation>
    <scope>NUCLEOTIDE SEQUENCE [LARGE SCALE GENOMIC DNA]</scope>
    <source>
        <strain evidence="17">K833</strain>
    </source>
</reference>
<evidence type="ECO:0000256" key="10">
    <source>
        <dbReference type="ARBA" id="ARBA00023211"/>
    </source>
</evidence>
<dbReference type="Pfam" id="PF02844">
    <property type="entry name" value="GARS_N"/>
    <property type="match status" value="1"/>
</dbReference>
<dbReference type="SMART" id="SM01209">
    <property type="entry name" value="GARS_A"/>
    <property type="match status" value="1"/>
</dbReference>
<dbReference type="InterPro" id="IPR020560">
    <property type="entry name" value="PRibGlycinamide_synth_C-dom"/>
</dbReference>
<comment type="pathway">
    <text evidence="3 14">Purine metabolism; IMP biosynthesis via de novo pathway; N(1)-(5-phospho-D-ribosyl)glycinamide from 5-phospho-alpha-D-ribose 1-diphosphate: step 2/2.</text>
</comment>
<evidence type="ECO:0000256" key="5">
    <source>
        <dbReference type="ARBA" id="ARBA00022598"/>
    </source>
</evidence>
<feature type="domain" description="ATP-grasp" evidence="16">
    <location>
        <begin position="110"/>
        <end position="322"/>
    </location>
</feature>
<evidence type="ECO:0000256" key="12">
    <source>
        <dbReference type="ARBA" id="ARBA00042242"/>
    </source>
</evidence>
<dbReference type="GO" id="GO:0009113">
    <property type="term" value="P:purine nucleobase biosynthetic process"/>
    <property type="evidence" value="ECO:0007669"/>
    <property type="project" value="InterPro"/>
</dbReference>
<dbReference type="InterPro" id="IPR011054">
    <property type="entry name" value="Rudment_hybrid_motif"/>
</dbReference>
<dbReference type="InterPro" id="IPR000115">
    <property type="entry name" value="PRibGlycinamide_synth"/>
</dbReference>
<dbReference type="FunFam" id="3.30.470.20:FF:000018">
    <property type="entry name" value="Trifunctional purine biosynthetic protein adenosine-3"/>
    <property type="match status" value="1"/>
</dbReference>
<accession>A0A0J1BBA1</accession>
<evidence type="ECO:0000259" key="16">
    <source>
        <dbReference type="PROSITE" id="PS50975"/>
    </source>
</evidence>
<dbReference type="RefSeq" id="WP_047815560.1">
    <property type="nucleotide sequence ID" value="NZ_LECT01000031.1"/>
</dbReference>
<keyword evidence="7 15" id="KW-0547">Nucleotide-binding</keyword>
<keyword evidence="18" id="KW-1185">Reference proteome</keyword>
<gene>
    <name evidence="14" type="primary">purD</name>
    <name evidence="17" type="ORF">RISK_004312</name>
</gene>
<dbReference type="Gene3D" id="3.30.470.20">
    <property type="entry name" value="ATP-grasp fold, B domain"/>
    <property type="match status" value="1"/>
</dbReference>
<dbReference type="FunFam" id="3.90.600.10:FF:000001">
    <property type="entry name" value="Trifunctional purine biosynthetic protein adenosine-3"/>
    <property type="match status" value="1"/>
</dbReference>
<comment type="similarity">
    <text evidence="11 14">Belongs to the GARS family.</text>
</comment>
<proteinExistence type="inferred from homology"/>
<protein>
    <recommendedName>
        <fullName evidence="4 14">Phosphoribosylamine--glycine ligase</fullName>
        <ecNumber evidence="4 14">6.3.4.13</ecNumber>
    </recommendedName>
    <alternativeName>
        <fullName evidence="14">GARS</fullName>
    </alternativeName>
    <alternativeName>
        <fullName evidence="12 14">Glycinamide ribonucleotide synthetase</fullName>
    </alternativeName>
    <alternativeName>
        <fullName evidence="13 14">Phosphoribosylglycinamide synthetase</fullName>
    </alternativeName>
</protein>
<evidence type="ECO:0000256" key="3">
    <source>
        <dbReference type="ARBA" id="ARBA00005174"/>
    </source>
</evidence>
<dbReference type="STRING" id="595434.RISK_004312"/>
<evidence type="ECO:0000256" key="7">
    <source>
        <dbReference type="ARBA" id="ARBA00022741"/>
    </source>
</evidence>
<keyword evidence="5 14" id="KW-0436">Ligase</keyword>
<dbReference type="HAMAP" id="MF_00138">
    <property type="entry name" value="GARS"/>
    <property type="match status" value="1"/>
</dbReference>
<evidence type="ECO:0000256" key="6">
    <source>
        <dbReference type="ARBA" id="ARBA00022723"/>
    </source>
</evidence>
<dbReference type="EMBL" id="LECT01000031">
    <property type="protein sequence ID" value="KLU03905.1"/>
    <property type="molecule type" value="Genomic_DNA"/>
</dbReference>
<dbReference type="Gene3D" id="3.40.50.20">
    <property type="match status" value="1"/>
</dbReference>
<dbReference type="PROSITE" id="PS00184">
    <property type="entry name" value="GARS"/>
    <property type="match status" value="1"/>
</dbReference>
<evidence type="ECO:0000313" key="18">
    <source>
        <dbReference type="Proteomes" id="UP000036367"/>
    </source>
</evidence>
<dbReference type="PANTHER" id="PTHR43472">
    <property type="entry name" value="PHOSPHORIBOSYLAMINE--GLYCINE LIGASE"/>
    <property type="match status" value="1"/>
</dbReference>
<keyword evidence="9 15" id="KW-0067">ATP-binding</keyword>